<evidence type="ECO:0000256" key="3">
    <source>
        <dbReference type="ARBA" id="ARBA00022737"/>
    </source>
</evidence>
<dbReference type="PROSITE" id="PS51740">
    <property type="entry name" value="SPOVT_ABRB"/>
    <property type="match status" value="2"/>
</dbReference>
<name>A0A1H6FX58_THEAL</name>
<gene>
    <name evidence="7" type="primary">mraZ</name>
    <name evidence="10" type="ORF">SAMN02745716_1927</name>
</gene>
<dbReference type="CDD" id="cd16320">
    <property type="entry name" value="MraZ_N"/>
    <property type="match status" value="1"/>
</dbReference>
<dbReference type="Gene3D" id="3.40.1550.20">
    <property type="entry name" value="Transcriptional regulator MraZ domain"/>
    <property type="match status" value="1"/>
</dbReference>
<dbReference type="PANTHER" id="PTHR34701">
    <property type="entry name" value="TRANSCRIPTIONAL REGULATOR MRAZ"/>
    <property type="match status" value="1"/>
</dbReference>
<feature type="domain" description="SpoVT-AbrB" evidence="9">
    <location>
        <begin position="116"/>
        <end position="159"/>
    </location>
</feature>
<dbReference type="Proteomes" id="UP000222056">
    <property type="component" value="Unassembled WGS sequence"/>
</dbReference>
<keyword evidence="4 7" id="KW-0805">Transcription regulation</keyword>
<dbReference type="InterPro" id="IPR007159">
    <property type="entry name" value="SpoVT-AbrB_dom"/>
</dbReference>
<comment type="similarity">
    <text evidence="7">Belongs to the MraZ family.</text>
</comment>
<comment type="subcellular location">
    <subcellularLocation>
        <location evidence="7">Cytoplasm</location>
        <location evidence="7">Nucleoid</location>
    </subcellularLocation>
</comment>
<reference evidence="11" key="1">
    <citation type="submission" date="2016-10" db="EMBL/GenBank/DDBJ databases">
        <authorList>
            <person name="Varghese N."/>
            <person name="Submissions S."/>
        </authorList>
    </citation>
    <scope>NUCLEOTIDE SEQUENCE [LARGE SCALE GENOMIC DNA]</scope>
    <source>
        <strain evidence="11">ATCC 35263</strain>
    </source>
</reference>
<dbReference type="InterPro" id="IPR037914">
    <property type="entry name" value="SpoVT-AbrB_sf"/>
</dbReference>
<dbReference type="GO" id="GO:2000143">
    <property type="term" value="P:negative regulation of DNA-templated transcription initiation"/>
    <property type="evidence" value="ECO:0007669"/>
    <property type="project" value="TreeGrafter"/>
</dbReference>
<dbReference type="Pfam" id="PF02381">
    <property type="entry name" value="MraZ"/>
    <property type="match status" value="2"/>
</dbReference>
<keyword evidence="6 7" id="KW-0804">Transcription</keyword>
<evidence type="ECO:0000256" key="2">
    <source>
        <dbReference type="ARBA" id="ARBA00022490"/>
    </source>
</evidence>
<dbReference type="GO" id="GO:0005737">
    <property type="term" value="C:cytoplasm"/>
    <property type="evidence" value="ECO:0007669"/>
    <property type="project" value="UniProtKB-UniRule"/>
</dbReference>
<dbReference type="InterPro" id="IPR035642">
    <property type="entry name" value="MraZ_N"/>
</dbReference>
<comment type="subunit">
    <text evidence="7">Forms oligomers.</text>
</comment>
<evidence type="ECO:0000256" key="4">
    <source>
        <dbReference type="ARBA" id="ARBA00023015"/>
    </source>
</evidence>
<dbReference type="HAMAP" id="MF_01008">
    <property type="entry name" value="MraZ"/>
    <property type="match status" value="1"/>
</dbReference>
<evidence type="ECO:0000259" key="9">
    <source>
        <dbReference type="PROSITE" id="PS51740"/>
    </source>
</evidence>
<dbReference type="InterPro" id="IPR020603">
    <property type="entry name" value="MraZ_dom"/>
</dbReference>
<evidence type="ECO:0000256" key="8">
    <source>
        <dbReference type="SAM" id="MobiDB-lite"/>
    </source>
</evidence>
<evidence type="ECO:0000256" key="7">
    <source>
        <dbReference type="HAMAP-Rule" id="MF_01008"/>
    </source>
</evidence>
<dbReference type="AlphaFoldDB" id="A0A1H6FX58"/>
<feature type="region of interest" description="Disordered" evidence="8">
    <location>
        <begin position="20"/>
        <end position="39"/>
    </location>
</feature>
<evidence type="ECO:0000256" key="1">
    <source>
        <dbReference type="ARBA" id="ARBA00013860"/>
    </source>
</evidence>
<dbReference type="InterPro" id="IPR038619">
    <property type="entry name" value="MraZ_sf"/>
</dbReference>
<dbReference type="STRING" id="29539.SAMN02745716_1927"/>
<sequence>MLQSGAEWASVATRTAGVAGFLPPRHLGPNPPGAGSRSLAFRGHFEHSLDAKNRLSIPAKFRAAFSQGVVLAKDPEACIAVWTPEQHERILEQALAGLNPMGSRYRKVARFFQANSFDAELDAAGRVTLPQPLLAHAGIERRVVVLGVGDHLEVWARDRWQRAAEELDAEIAEVIEGLGDPS</sequence>
<evidence type="ECO:0000313" key="11">
    <source>
        <dbReference type="Proteomes" id="UP000222056"/>
    </source>
</evidence>
<dbReference type="GO" id="GO:0003700">
    <property type="term" value="F:DNA-binding transcription factor activity"/>
    <property type="evidence" value="ECO:0007669"/>
    <property type="project" value="UniProtKB-UniRule"/>
</dbReference>
<dbReference type="EMBL" id="FNWJ01000002">
    <property type="protein sequence ID" value="SEH15367.1"/>
    <property type="molecule type" value="Genomic_DNA"/>
</dbReference>
<keyword evidence="5 7" id="KW-0238">DNA-binding</keyword>
<dbReference type="PANTHER" id="PTHR34701:SF1">
    <property type="entry name" value="TRANSCRIPTIONAL REGULATOR MRAZ"/>
    <property type="match status" value="1"/>
</dbReference>
<dbReference type="GO" id="GO:0000976">
    <property type="term" value="F:transcription cis-regulatory region binding"/>
    <property type="evidence" value="ECO:0007669"/>
    <property type="project" value="TreeGrafter"/>
</dbReference>
<keyword evidence="3" id="KW-0677">Repeat</keyword>
<keyword evidence="11" id="KW-1185">Reference proteome</keyword>
<accession>A0A1H6FX58</accession>
<feature type="domain" description="SpoVT-AbrB" evidence="9">
    <location>
        <begin position="44"/>
        <end position="86"/>
    </location>
</feature>
<evidence type="ECO:0000256" key="5">
    <source>
        <dbReference type="ARBA" id="ARBA00023125"/>
    </source>
</evidence>
<dbReference type="InterPro" id="IPR035644">
    <property type="entry name" value="MraZ_C"/>
</dbReference>
<evidence type="ECO:0000313" key="10">
    <source>
        <dbReference type="EMBL" id="SEH15367.1"/>
    </source>
</evidence>
<keyword evidence="2 7" id="KW-0963">Cytoplasm</keyword>
<evidence type="ECO:0000256" key="6">
    <source>
        <dbReference type="ARBA" id="ARBA00023163"/>
    </source>
</evidence>
<proteinExistence type="inferred from homology"/>
<protein>
    <recommendedName>
        <fullName evidence="1 7">Transcriptional regulator MraZ</fullName>
    </recommendedName>
</protein>
<dbReference type="GO" id="GO:0009295">
    <property type="term" value="C:nucleoid"/>
    <property type="evidence" value="ECO:0007669"/>
    <property type="project" value="UniProtKB-SubCell"/>
</dbReference>
<dbReference type="CDD" id="cd16321">
    <property type="entry name" value="MraZ_C"/>
    <property type="match status" value="1"/>
</dbReference>
<organism evidence="10 11">
    <name type="scientific">Thermoleophilum album</name>
    <dbReference type="NCBI Taxonomy" id="29539"/>
    <lineage>
        <taxon>Bacteria</taxon>
        <taxon>Bacillati</taxon>
        <taxon>Actinomycetota</taxon>
        <taxon>Thermoleophilia</taxon>
        <taxon>Thermoleophilales</taxon>
        <taxon>Thermoleophilaceae</taxon>
        <taxon>Thermoleophilum</taxon>
    </lineage>
</organism>
<dbReference type="NCBIfam" id="TIGR00242">
    <property type="entry name" value="division/cell wall cluster transcriptional repressor MraZ"/>
    <property type="match status" value="1"/>
</dbReference>
<dbReference type="SUPFAM" id="SSF89447">
    <property type="entry name" value="AbrB/MazE/MraZ-like"/>
    <property type="match status" value="1"/>
</dbReference>
<dbReference type="InterPro" id="IPR003444">
    <property type="entry name" value="MraZ"/>
</dbReference>